<keyword evidence="3" id="KW-0378">Hydrolase</keyword>
<evidence type="ECO:0000256" key="4">
    <source>
        <dbReference type="ARBA" id="ARBA00023204"/>
    </source>
</evidence>
<keyword evidence="7" id="KW-1185">Reference proteome</keyword>
<dbReference type="Gene3D" id="3.40.470.10">
    <property type="entry name" value="Uracil-DNA glycosylase-like domain"/>
    <property type="match status" value="1"/>
</dbReference>
<comment type="similarity">
    <text evidence="1">Belongs to the uracil-DNA glycosylase (UDG) superfamily. UNG family.</text>
</comment>
<reference evidence="6 7" key="1">
    <citation type="journal article" date="2020" name="bioRxiv">
        <title>Metabolic contributions of an alphaproteobacterial endosymbiont in the apicomplexan Cardiosporidium cionae.</title>
        <authorList>
            <person name="Hunter E.S."/>
            <person name="Paight C.J."/>
            <person name="Lane C.E."/>
        </authorList>
    </citation>
    <scope>NUCLEOTIDE SEQUENCE [LARGE SCALE GENOMIC DNA]</scope>
    <source>
        <strain evidence="6">ESH_2018</strain>
    </source>
</reference>
<protein>
    <submittedName>
        <fullName evidence="6">Uracil-Dna glycosylase</fullName>
    </submittedName>
</protein>
<dbReference type="Proteomes" id="UP000823046">
    <property type="component" value="Unassembled WGS sequence"/>
</dbReference>
<dbReference type="Pfam" id="PF03167">
    <property type="entry name" value="UDG"/>
    <property type="match status" value="1"/>
</dbReference>
<proteinExistence type="inferred from homology"/>
<keyword evidence="2" id="KW-0227">DNA damage</keyword>
<dbReference type="CDD" id="cd10027">
    <property type="entry name" value="UDG-F1-like"/>
    <property type="match status" value="1"/>
</dbReference>
<comment type="caution">
    <text evidence="6">The sequence shown here is derived from an EMBL/GenBank/DDBJ whole genome shotgun (WGS) entry which is preliminary data.</text>
</comment>
<accession>A0ABQ7J4D3</accession>
<evidence type="ECO:0000313" key="6">
    <source>
        <dbReference type="EMBL" id="KAF8817928.1"/>
    </source>
</evidence>
<dbReference type="InterPro" id="IPR002043">
    <property type="entry name" value="UDG_fam1"/>
</dbReference>
<dbReference type="SMART" id="SM00986">
    <property type="entry name" value="UDG"/>
    <property type="match status" value="1"/>
</dbReference>
<name>A0ABQ7J4D3_9APIC</name>
<dbReference type="InterPro" id="IPR036895">
    <property type="entry name" value="Uracil-DNA_glycosylase-like_sf"/>
</dbReference>
<dbReference type="SUPFAM" id="SSF52141">
    <property type="entry name" value="Uracil-DNA glycosylase-like"/>
    <property type="match status" value="1"/>
</dbReference>
<sequence>MRSFVRGREVHGLCFSVPRGKPCPPSLKNILKEIGCVSSHGDLTSWSEQGVFLLNSLLTVVDSHPMAHKDSGWERFTDGVIDIINSRCENVIFLLWGKPAQKKAARVNRKKHHVLEAGHPSPLSVRFFQGCQHFKKCNEILRANGRDEIQWILPP</sequence>
<dbReference type="NCBIfam" id="NF003592">
    <property type="entry name" value="PRK05254.1-5"/>
    <property type="match status" value="1"/>
</dbReference>
<dbReference type="SMART" id="SM00987">
    <property type="entry name" value="UreE_C"/>
    <property type="match status" value="1"/>
</dbReference>
<organism evidence="6 7">
    <name type="scientific">Cardiosporidium cionae</name>
    <dbReference type="NCBI Taxonomy" id="476202"/>
    <lineage>
        <taxon>Eukaryota</taxon>
        <taxon>Sar</taxon>
        <taxon>Alveolata</taxon>
        <taxon>Apicomplexa</taxon>
        <taxon>Aconoidasida</taxon>
        <taxon>Nephromycida</taxon>
        <taxon>Cardiosporidium</taxon>
    </lineage>
</organism>
<gene>
    <name evidence="6" type="ORF">IE077_002750</name>
</gene>
<dbReference type="PANTHER" id="PTHR11264">
    <property type="entry name" value="URACIL-DNA GLYCOSYLASE"/>
    <property type="match status" value="1"/>
</dbReference>
<dbReference type="PANTHER" id="PTHR11264:SF0">
    <property type="entry name" value="URACIL-DNA GLYCOSYLASE"/>
    <property type="match status" value="1"/>
</dbReference>
<evidence type="ECO:0000256" key="2">
    <source>
        <dbReference type="ARBA" id="ARBA00022763"/>
    </source>
</evidence>
<evidence type="ECO:0000256" key="1">
    <source>
        <dbReference type="ARBA" id="ARBA00008184"/>
    </source>
</evidence>
<evidence type="ECO:0000313" key="7">
    <source>
        <dbReference type="Proteomes" id="UP000823046"/>
    </source>
</evidence>
<dbReference type="InterPro" id="IPR005122">
    <property type="entry name" value="Uracil-DNA_glycosylase-like"/>
</dbReference>
<dbReference type="EMBL" id="JADAQX010001204">
    <property type="protein sequence ID" value="KAF8817928.1"/>
    <property type="molecule type" value="Genomic_DNA"/>
</dbReference>
<feature type="domain" description="Uracil-DNA glycosylase-like" evidence="5">
    <location>
        <begin position="1"/>
        <end position="141"/>
    </location>
</feature>
<evidence type="ECO:0000259" key="5">
    <source>
        <dbReference type="SMART" id="SM00986"/>
    </source>
</evidence>
<evidence type="ECO:0000256" key="3">
    <source>
        <dbReference type="ARBA" id="ARBA00022801"/>
    </source>
</evidence>
<keyword evidence="4" id="KW-0234">DNA repair</keyword>